<keyword evidence="3" id="KW-1185">Reference proteome</keyword>
<gene>
    <name evidence="2" type="ORF">POI8812_03322</name>
</gene>
<proteinExistence type="predicted"/>
<dbReference type="AlphaFoldDB" id="A0A2R8AFZ1"/>
<keyword evidence="1" id="KW-0732">Signal</keyword>
<evidence type="ECO:0008006" key="4">
    <source>
        <dbReference type="Google" id="ProtNLM"/>
    </source>
</evidence>
<evidence type="ECO:0000313" key="3">
    <source>
        <dbReference type="Proteomes" id="UP000244932"/>
    </source>
</evidence>
<feature type="chain" id="PRO_5015303486" description="Lipoprotein" evidence="1">
    <location>
        <begin position="19"/>
        <end position="293"/>
    </location>
</feature>
<accession>A0A2R8AFZ1</accession>
<organism evidence="2 3">
    <name type="scientific">Pontivivens insulae</name>
    <dbReference type="NCBI Taxonomy" id="1639689"/>
    <lineage>
        <taxon>Bacteria</taxon>
        <taxon>Pseudomonadati</taxon>
        <taxon>Pseudomonadota</taxon>
        <taxon>Alphaproteobacteria</taxon>
        <taxon>Rhodobacterales</taxon>
        <taxon>Paracoccaceae</taxon>
        <taxon>Pontivivens</taxon>
    </lineage>
</organism>
<evidence type="ECO:0000256" key="1">
    <source>
        <dbReference type="SAM" id="SignalP"/>
    </source>
</evidence>
<evidence type="ECO:0000313" key="2">
    <source>
        <dbReference type="EMBL" id="SPF30975.1"/>
    </source>
</evidence>
<dbReference type="Proteomes" id="UP000244932">
    <property type="component" value="Unassembled WGS sequence"/>
</dbReference>
<protein>
    <recommendedName>
        <fullName evidence="4">Lipoprotein</fullName>
    </recommendedName>
</protein>
<dbReference type="EMBL" id="OMKW01000004">
    <property type="protein sequence ID" value="SPF30975.1"/>
    <property type="molecule type" value="Genomic_DNA"/>
</dbReference>
<sequence length="293" mass="30895">MRLIATLAALAMPGPALACLDGQPFEASLGPDALMTQELQGFEAAFQHELRILNDAGLTVGDAFRFGRCRLNEDEQPTLLIRATGAPFCEAECGLWGLEERAQLWEVVLAGTGEMRVAGSTSMGRADLIFWEAGQPEIVHKYDGTMWRDALDGLIYGEVFELPSADGWQPDASGFVGLATGSAGPNGEAVLALQALSELRAVPPAAVEASLTSLNADDVPEVVLQGVAPELCDGSGCMAWIFTITDGQALLVGEATAQGNLEVGASETAGWRDLIAWSNAGAHVLSWTGTNYE</sequence>
<feature type="signal peptide" evidence="1">
    <location>
        <begin position="1"/>
        <end position="18"/>
    </location>
</feature>
<reference evidence="2 3" key="1">
    <citation type="submission" date="2018-03" db="EMBL/GenBank/DDBJ databases">
        <authorList>
            <person name="Keele B.F."/>
        </authorList>
    </citation>
    <scope>NUCLEOTIDE SEQUENCE [LARGE SCALE GENOMIC DNA]</scope>
    <source>
        <strain evidence="2 3">CeCT 8812</strain>
    </source>
</reference>
<dbReference type="RefSeq" id="WP_146186187.1">
    <property type="nucleotide sequence ID" value="NZ_OMKW01000004.1"/>
</dbReference>
<name>A0A2R8AFZ1_9RHOB</name>